<reference evidence="2 3" key="1">
    <citation type="submission" date="2018-11" db="EMBL/GenBank/DDBJ databases">
        <title>Genomes From Bacteria Associated with the Canine Oral Cavity: a Test Case for Automated Genome-Based Taxonomic Assignment.</title>
        <authorList>
            <person name="Coil D.A."/>
            <person name="Jospin G."/>
            <person name="Darling A.E."/>
            <person name="Wallis C."/>
            <person name="Davis I.J."/>
            <person name="Harris S."/>
            <person name="Eisen J.A."/>
            <person name="Holcombe L.J."/>
            <person name="O'Flynn C."/>
        </authorList>
    </citation>
    <scope>NUCLEOTIDE SEQUENCE [LARGE SCALE GENOMIC DNA]</scope>
    <source>
        <strain evidence="2 3">OH1047_COT-310</strain>
    </source>
</reference>
<accession>A0A3P2A9J5</accession>
<dbReference type="AlphaFoldDB" id="A0A3P2A9J5"/>
<feature type="region of interest" description="Disordered" evidence="1">
    <location>
        <begin position="36"/>
        <end position="68"/>
    </location>
</feature>
<organism evidence="2 3">
    <name type="scientific">Prevotella heparinolytica</name>
    <dbReference type="NCBI Taxonomy" id="28113"/>
    <lineage>
        <taxon>Bacteria</taxon>
        <taxon>Pseudomonadati</taxon>
        <taxon>Bacteroidota</taxon>
        <taxon>Bacteroidia</taxon>
        <taxon>Bacteroidales</taxon>
        <taxon>Bacteroidaceae</taxon>
        <taxon>Bacteroides</taxon>
    </lineage>
</organism>
<evidence type="ECO:0000313" key="3">
    <source>
        <dbReference type="Proteomes" id="UP000279562"/>
    </source>
</evidence>
<dbReference type="RefSeq" id="WP_125239366.1">
    <property type="nucleotide sequence ID" value="NZ_RQYF01000037.1"/>
</dbReference>
<comment type="caution">
    <text evidence="2">The sequence shown here is derived from an EMBL/GenBank/DDBJ whole genome shotgun (WGS) entry which is preliminary data.</text>
</comment>
<sequence>NPASRTTNKSVFVHAYIKVINYRIINQRTNVRPIKIEAMPSGKKKKRHKMSTHKRKKRLRKNRHKSKK</sequence>
<feature type="non-terminal residue" evidence="2">
    <location>
        <position position="1"/>
    </location>
</feature>
<feature type="compositionally biased region" description="Basic residues" evidence="1">
    <location>
        <begin position="42"/>
        <end position="68"/>
    </location>
</feature>
<evidence type="ECO:0000313" key="2">
    <source>
        <dbReference type="EMBL" id="RRD90293.1"/>
    </source>
</evidence>
<dbReference type="EMBL" id="RQYF01000037">
    <property type="protein sequence ID" value="RRD90293.1"/>
    <property type="molecule type" value="Genomic_DNA"/>
</dbReference>
<name>A0A3P2A9J5_9BACE</name>
<gene>
    <name evidence="2" type="ORF">EII33_08610</name>
</gene>
<dbReference type="Proteomes" id="UP000279562">
    <property type="component" value="Unassembled WGS sequence"/>
</dbReference>
<evidence type="ECO:0000256" key="1">
    <source>
        <dbReference type="SAM" id="MobiDB-lite"/>
    </source>
</evidence>
<protein>
    <submittedName>
        <fullName evidence="2">Uncharacterized protein</fullName>
    </submittedName>
</protein>
<proteinExistence type="predicted"/>
<keyword evidence="3" id="KW-1185">Reference proteome</keyword>